<feature type="region of interest" description="Disordered" evidence="1">
    <location>
        <begin position="147"/>
        <end position="174"/>
    </location>
</feature>
<dbReference type="Proteomes" id="UP001610444">
    <property type="component" value="Unassembled WGS sequence"/>
</dbReference>
<keyword evidence="3" id="KW-1185">Reference proteome</keyword>
<gene>
    <name evidence="2" type="ORF">BJX68DRAFT_228771</name>
</gene>
<sequence>MDPACRYADSRSSSHPYIEGPENLQNCQVIAGTEYLSHRVLSMNRCPSLSAVHFCSECCCLSQDISVHSLCCDAISCFGNNCHFSLLPGYYPELSIELLPGNKPCMLEATPPRIGAEHRAACVVCGVLYVAPACAVSASSSSEPLFPVGGDTMPEPPNEVAVGRRSSHYSNQNEPNLTYPSFPSALASLIFNTPPLQHATTRRPRNNDPGLGKQPRDNLLLLPPPVLHQVFQNHILILLCGFPRPSQRKVSRLPHAPVGVEVVVQALDGARGDADLFCDGLLGEGLREEAADLDAESGFLDLGLEEGVRGGILGEVRLTGV</sequence>
<organism evidence="2 3">
    <name type="scientific">Aspergillus pseudodeflectus</name>
    <dbReference type="NCBI Taxonomy" id="176178"/>
    <lineage>
        <taxon>Eukaryota</taxon>
        <taxon>Fungi</taxon>
        <taxon>Dikarya</taxon>
        <taxon>Ascomycota</taxon>
        <taxon>Pezizomycotina</taxon>
        <taxon>Eurotiomycetes</taxon>
        <taxon>Eurotiomycetidae</taxon>
        <taxon>Eurotiales</taxon>
        <taxon>Aspergillaceae</taxon>
        <taxon>Aspergillus</taxon>
        <taxon>Aspergillus subgen. Nidulantes</taxon>
    </lineage>
</organism>
<dbReference type="GeneID" id="98154072"/>
<evidence type="ECO:0000256" key="1">
    <source>
        <dbReference type="SAM" id="MobiDB-lite"/>
    </source>
</evidence>
<proteinExistence type="predicted"/>
<evidence type="ECO:0000313" key="2">
    <source>
        <dbReference type="EMBL" id="KAL2857429.1"/>
    </source>
</evidence>
<evidence type="ECO:0000313" key="3">
    <source>
        <dbReference type="Proteomes" id="UP001610444"/>
    </source>
</evidence>
<dbReference type="EMBL" id="JBFXLR010000006">
    <property type="protein sequence ID" value="KAL2857429.1"/>
    <property type="molecule type" value="Genomic_DNA"/>
</dbReference>
<dbReference type="RefSeq" id="XP_070902960.1">
    <property type="nucleotide sequence ID" value="XM_071038908.1"/>
</dbReference>
<reference evidence="2 3" key="1">
    <citation type="submission" date="2024-07" db="EMBL/GenBank/DDBJ databases">
        <title>Section-level genome sequencing and comparative genomics of Aspergillus sections Usti and Cavernicolus.</title>
        <authorList>
            <consortium name="Lawrence Berkeley National Laboratory"/>
            <person name="Nybo J.L."/>
            <person name="Vesth T.C."/>
            <person name="Theobald S."/>
            <person name="Frisvad J.C."/>
            <person name="Larsen T.O."/>
            <person name="Kjaerboelling I."/>
            <person name="Rothschild-Mancinelli K."/>
            <person name="Lyhne E.K."/>
            <person name="Kogle M.E."/>
            <person name="Barry K."/>
            <person name="Clum A."/>
            <person name="Na H."/>
            <person name="Ledsgaard L."/>
            <person name="Lin J."/>
            <person name="Lipzen A."/>
            <person name="Kuo A."/>
            <person name="Riley R."/>
            <person name="Mondo S."/>
            <person name="LaButti K."/>
            <person name="Haridas S."/>
            <person name="Pangalinan J."/>
            <person name="Salamov A.A."/>
            <person name="Simmons B.A."/>
            <person name="Magnuson J.K."/>
            <person name="Chen J."/>
            <person name="Drula E."/>
            <person name="Henrissat B."/>
            <person name="Wiebenga A."/>
            <person name="Lubbers R.J."/>
            <person name="Gomes A.C."/>
            <person name="Macurrencykelacurrency M.R."/>
            <person name="Stajich J."/>
            <person name="Grigoriev I.V."/>
            <person name="Mortensen U.H."/>
            <person name="De vries R.P."/>
            <person name="Baker S.E."/>
            <person name="Andersen M.R."/>
        </authorList>
    </citation>
    <scope>NUCLEOTIDE SEQUENCE [LARGE SCALE GENOMIC DNA]</scope>
    <source>
        <strain evidence="2 3">CBS 756.74</strain>
    </source>
</reference>
<name>A0ABR4KZY5_9EURO</name>
<comment type="caution">
    <text evidence="2">The sequence shown here is derived from an EMBL/GenBank/DDBJ whole genome shotgun (WGS) entry which is preliminary data.</text>
</comment>
<accession>A0ABR4KZY5</accession>
<protein>
    <submittedName>
        <fullName evidence="2">Uncharacterized protein</fullName>
    </submittedName>
</protein>
<feature type="region of interest" description="Disordered" evidence="1">
    <location>
        <begin position="197"/>
        <end position="217"/>
    </location>
</feature>